<gene>
    <name evidence="1" type="ORF">KIPB_011710</name>
</gene>
<name>A0A391NQF8_9EUKA</name>
<dbReference type="EMBL" id="BDIP01004878">
    <property type="protein sequence ID" value="GCA63751.1"/>
    <property type="molecule type" value="Genomic_DNA"/>
</dbReference>
<comment type="caution">
    <text evidence="1">The sequence shown here is derived from an EMBL/GenBank/DDBJ whole genome shotgun (WGS) entry which is preliminary data.</text>
</comment>
<accession>A0A391NQF8</accession>
<proteinExistence type="predicted"/>
<keyword evidence="2" id="KW-1185">Reference proteome</keyword>
<protein>
    <submittedName>
        <fullName evidence="1">Uncharacterized protein</fullName>
    </submittedName>
</protein>
<dbReference type="Proteomes" id="UP000265618">
    <property type="component" value="Unassembled WGS sequence"/>
</dbReference>
<reference evidence="1 2" key="1">
    <citation type="journal article" date="2018" name="PLoS ONE">
        <title>The draft genome of Kipferlia bialata reveals reductive genome evolution in fornicate parasites.</title>
        <authorList>
            <person name="Tanifuji G."/>
            <person name="Takabayashi S."/>
            <person name="Kume K."/>
            <person name="Takagi M."/>
            <person name="Nakayama T."/>
            <person name="Kamikawa R."/>
            <person name="Inagaki Y."/>
            <person name="Hashimoto T."/>
        </authorList>
    </citation>
    <scope>NUCLEOTIDE SEQUENCE [LARGE SCALE GENOMIC DNA]</scope>
    <source>
        <strain evidence="1">NY0173</strain>
    </source>
</reference>
<evidence type="ECO:0000313" key="2">
    <source>
        <dbReference type="Proteomes" id="UP000265618"/>
    </source>
</evidence>
<sequence>MDHRESMASGHALTSTLIDNTMISEPIQIVEE</sequence>
<feature type="non-terminal residue" evidence="1">
    <location>
        <position position="1"/>
    </location>
</feature>
<organism evidence="1 2">
    <name type="scientific">Kipferlia bialata</name>
    <dbReference type="NCBI Taxonomy" id="797122"/>
    <lineage>
        <taxon>Eukaryota</taxon>
        <taxon>Metamonada</taxon>
        <taxon>Carpediemonas-like organisms</taxon>
        <taxon>Kipferlia</taxon>
    </lineage>
</organism>
<evidence type="ECO:0000313" key="1">
    <source>
        <dbReference type="EMBL" id="GCA63751.1"/>
    </source>
</evidence>
<dbReference type="AlphaFoldDB" id="A0A391NQF8"/>